<comment type="cofactor">
    <cofactor evidence="1">
        <name>(R)-lipoate</name>
        <dbReference type="ChEBI" id="CHEBI:83088"/>
    </cofactor>
</comment>
<dbReference type="CDD" id="cd06849">
    <property type="entry name" value="lipoyl_domain"/>
    <property type="match status" value="1"/>
</dbReference>
<dbReference type="PROSITE" id="PS00189">
    <property type="entry name" value="LIPOYL"/>
    <property type="match status" value="1"/>
</dbReference>
<dbReference type="InterPro" id="IPR011053">
    <property type="entry name" value="Single_hybrid_motif"/>
</dbReference>
<dbReference type="PROSITE" id="PS50968">
    <property type="entry name" value="BIOTINYL_LIPOYL"/>
    <property type="match status" value="1"/>
</dbReference>
<dbReference type="EMBL" id="FRAF01000033">
    <property type="protein sequence ID" value="SHL03122.1"/>
    <property type="molecule type" value="Genomic_DNA"/>
</dbReference>
<accession>A0A1M6XAX5</accession>
<dbReference type="InterPro" id="IPR050743">
    <property type="entry name" value="2-oxoacid_DH_E2_comp"/>
</dbReference>
<dbReference type="PANTHER" id="PTHR43178">
    <property type="entry name" value="DIHYDROLIPOAMIDE ACETYLTRANSFERASE COMPONENT OF PYRUVATE DEHYDROGENASE COMPLEX"/>
    <property type="match status" value="1"/>
</dbReference>
<keyword evidence="2 6" id="KW-0808">Transferase</keyword>
<evidence type="ECO:0000259" key="5">
    <source>
        <dbReference type="PROSITE" id="PS50968"/>
    </source>
</evidence>
<organism evidence="6 7">
    <name type="scientific">Alicyclobacillus tolerans</name>
    <dbReference type="NCBI Taxonomy" id="90970"/>
    <lineage>
        <taxon>Bacteria</taxon>
        <taxon>Bacillati</taxon>
        <taxon>Bacillota</taxon>
        <taxon>Bacilli</taxon>
        <taxon>Bacillales</taxon>
        <taxon>Alicyclobacillaceae</taxon>
        <taxon>Alicyclobacillus</taxon>
    </lineage>
</organism>
<dbReference type="RefSeq" id="WP_072875229.1">
    <property type="nucleotide sequence ID" value="NZ_FRAF01000033.1"/>
</dbReference>
<dbReference type="Gene3D" id="2.40.50.100">
    <property type="match status" value="1"/>
</dbReference>
<reference evidence="7" key="1">
    <citation type="submission" date="2016-11" db="EMBL/GenBank/DDBJ databases">
        <authorList>
            <person name="Varghese N."/>
            <person name="Submissions S."/>
        </authorList>
    </citation>
    <scope>NUCLEOTIDE SEQUENCE [LARGE SCALE GENOMIC DNA]</scope>
    <source>
        <strain evidence="7">USBA-503</strain>
    </source>
</reference>
<dbReference type="SUPFAM" id="SSF51230">
    <property type="entry name" value="Single hybrid motif"/>
    <property type="match status" value="1"/>
</dbReference>
<dbReference type="PANTHER" id="PTHR43178:SF5">
    <property type="entry name" value="LIPOAMIDE ACYLTRANSFERASE COMPONENT OF BRANCHED-CHAIN ALPHA-KETO ACID DEHYDROGENASE COMPLEX, MITOCHONDRIAL"/>
    <property type="match status" value="1"/>
</dbReference>
<sequence>MDVKLPQLGDTVQECLVTSWLKQIGDSVTEGDGLLEVTTDKVTIEVPAEHSGILKEQFVKVGDRVLTDQLIARIESLI</sequence>
<dbReference type="InterPro" id="IPR000089">
    <property type="entry name" value="Biotin_lipoyl"/>
</dbReference>
<evidence type="ECO:0000256" key="3">
    <source>
        <dbReference type="ARBA" id="ARBA00022823"/>
    </source>
</evidence>
<dbReference type="GO" id="GO:0016407">
    <property type="term" value="F:acetyltransferase activity"/>
    <property type="evidence" value="ECO:0007669"/>
    <property type="project" value="TreeGrafter"/>
</dbReference>
<feature type="domain" description="Lipoyl-binding" evidence="5">
    <location>
        <begin position="1"/>
        <end position="75"/>
    </location>
</feature>
<proteinExistence type="predicted"/>
<keyword evidence="3" id="KW-0450">Lipoyl</keyword>
<dbReference type="STRING" id="1830138.SAMN05443507_1333"/>
<evidence type="ECO:0000313" key="6">
    <source>
        <dbReference type="EMBL" id="SHL03122.1"/>
    </source>
</evidence>
<evidence type="ECO:0000256" key="4">
    <source>
        <dbReference type="ARBA" id="ARBA00023315"/>
    </source>
</evidence>
<keyword evidence="4" id="KW-0012">Acyltransferase</keyword>
<dbReference type="OrthoDB" id="9805770at2"/>
<dbReference type="Proteomes" id="UP000184016">
    <property type="component" value="Unassembled WGS sequence"/>
</dbReference>
<keyword evidence="7" id="KW-1185">Reference proteome</keyword>
<dbReference type="AlphaFoldDB" id="A0A1M6XAX5"/>
<dbReference type="Pfam" id="PF00364">
    <property type="entry name" value="Biotin_lipoyl"/>
    <property type="match status" value="1"/>
</dbReference>
<dbReference type="GO" id="GO:0005737">
    <property type="term" value="C:cytoplasm"/>
    <property type="evidence" value="ECO:0007669"/>
    <property type="project" value="TreeGrafter"/>
</dbReference>
<gene>
    <name evidence="6" type="ORF">SAMN05443507_1333</name>
</gene>
<evidence type="ECO:0000313" key="7">
    <source>
        <dbReference type="Proteomes" id="UP000184016"/>
    </source>
</evidence>
<evidence type="ECO:0000256" key="1">
    <source>
        <dbReference type="ARBA" id="ARBA00001938"/>
    </source>
</evidence>
<name>A0A1M6XAX5_9BACL</name>
<protein>
    <submittedName>
        <fullName evidence="6">2-oxoglutarate dehydrogenase E2 component (Dihydrolipoamide succinyltransferase)</fullName>
    </submittedName>
</protein>
<evidence type="ECO:0000256" key="2">
    <source>
        <dbReference type="ARBA" id="ARBA00022679"/>
    </source>
</evidence>
<dbReference type="InterPro" id="IPR003016">
    <property type="entry name" value="2-oxoA_DH_lipoyl-BS"/>
</dbReference>
<dbReference type="GO" id="GO:0031405">
    <property type="term" value="F:lipoic acid binding"/>
    <property type="evidence" value="ECO:0007669"/>
    <property type="project" value="TreeGrafter"/>
</dbReference>